<feature type="compositionally biased region" description="Low complexity" evidence="1">
    <location>
        <begin position="164"/>
        <end position="189"/>
    </location>
</feature>
<evidence type="ECO:0000313" key="2">
    <source>
        <dbReference type="EMBL" id="KAJ7332135.1"/>
    </source>
</evidence>
<dbReference type="Proteomes" id="UP001142489">
    <property type="component" value="Unassembled WGS sequence"/>
</dbReference>
<dbReference type="InterPro" id="IPR008160">
    <property type="entry name" value="Collagen"/>
</dbReference>
<keyword evidence="3" id="KW-1185">Reference proteome</keyword>
<feature type="compositionally biased region" description="Pro residues" evidence="1">
    <location>
        <begin position="153"/>
        <end position="162"/>
    </location>
</feature>
<feature type="region of interest" description="Disordered" evidence="1">
    <location>
        <begin position="90"/>
        <end position="118"/>
    </location>
</feature>
<dbReference type="AlphaFoldDB" id="A0A9Q0XXH8"/>
<feature type="compositionally biased region" description="Basic and acidic residues" evidence="1">
    <location>
        <begin position="99"/>
        <end position="118"/>
    </location>
</feature>
<dbReference type="PANTHER" id="PTHR24637">
    <property type="entry name" value="COLLAGEN"/>
    <property type="match status" value="1"/>
</dbReference>
<gene>
    <name evidence="2" type="ORF">JRQ81_014315</name>
</gene>
<organism evidence="2 3">
    <name type="scientific">Phrynocephalus forsythii</name>
    <dbReference type="NCBI Taxonomy" id="171643"/>
    <lineage>
        <taxon>Eukaryota</taxon>
        <taxon>Metazoa</taxon>
        <taxon>Chordata</taxon>
        <taxon>Craniata</taxon>
        <taxon>Vertebrata</taxon>
        <taxon>Euteleostomi</taxon>
        <taxon>Lepidosauria</taxon>
        <taxon>Squamata</taxon>
        <taxon>Bifurcata</taxon>
        <taxon>Unidentata</taxon>
        <taxon>Episquamata</taxon>
        <taxon>Toxicofera</taxon>
        <taxon>Iguania</taxon>
        <taxon>Acrodonta</taxon>
        <taxon>Agamidae</taxon>
        <taxon>Agaminae</taxon>
        <taxon>Phrynocephalus</taxon>
    </lineage>
</organism>
<sequence>MKNKPADKNCIPATHLRTQKVAKVQVESLDFQDPLEFEASLVTGVLPESLDQKVTRVLLALRGKKGSQAKGVSLVPKEFKAPMEQLVCRESQGTQANSDYKESKESLESPGKLGKEASEQHIRELCGGLISDHIAQLAANLRKPLAPGLTGRPGPPGPPGPPGASGSIGHPGARGPPGYRGPTGYLGDPGPRGDPGERGDKGAIGKGIDGPDGDQGPQGPPGVPGISKDGRDGAPGEPGLPGDPGRPGARGVQGTHGICDTSACMGAVAGGISKKS</sequence>
<reference evidence="2" key="1">
    <citation type="journal article" date="2023" name="DNA Res.">
        <title>Chromosome-level genome assembly of Phrynocephalus forsythii using third-generation DNA sequencing and Hi-C analysis.</title>
        <authorList>
            <person name="Qi Y."/>
            <person name="Zhao W."/>
            <person name="Zhao Y."/>
            <person name="Niu C."/>
            <person name="Cao S."/>
            <person name="Zhang Y."/>
        </authorList>
    </citation>
    <scope>NUCLEOTIDE SEQUENCE</scope>
    <source>
        <tissue evidence="2">Muscle</tissue>
    </source>
</reference>
<feature type="region of interest" description="Disordered" evidence="1">
    <location>
        <begin position="145"/>
        <end position="259"/>
    </location>
</feature>
<dbReference type="EMBL" id="JAPFRF010000005">
    <property type="protein sequence ID" value="KAJ7332135.1"/>
    <property type="molecule type" value="Genomic_DNA"/>
</dbReference>
<comment type="caution">
    <text evidence="2">The sequence shown here is derived from an EMBL/GenBank/DDBJ whole genome shotgun (WGS) entry which is preliminary data.</text>
</comment>
<feature type="compositionally biased region" description="Basic and acidic residues" evidence="1">
    <location>
        <begin position="194"/>
        <end position="203"/>
    </location>
</feature>
<proteinExistence type="predicted"/>
<evidence type="ECO:0008006" key="4">
    <source>
        <dbReference type="Google" id="ProtNLM"/>
    </source>
</evidence>
<evidence type="ECO:0000313" key="3">
    <source>
        <dbReference type="Proteomes" id="UP001142489"/>
    </source>
</evidence>
<dbReference type="Pfam" id="PF01391">
    <property type="entry name" value="Collagen"/>
    <property type="match status" value="2"/>
</dbReference>
<accession>A0A9Q0XXH8</accession>
<dbReference type="OrthoDB" id="9451878at2759"/>
<evidence type="ECO:0000256" key="1">
    <source>
        <dbReference type="SAM" id="MobiDB-lite"/>
    </source>
</evidence>
<name>A0A9Q0XXH8_9SAUR</name>
<protein>
    <recommendedName>
        <fullName evidence="4">Collagen alpha-3(IX) chain</fullName>
    </recommendedName>
</protein>
<dbReference type="PANTHER" id="PTHR24637:SF421">
    <property type="entry name" value="CUTICLE COLLAGEN DPY-2"/>
    <property type="match status" value="1"/>
</dbReference>